<protein>
    <recommendedName>
        <fullName evidence="3">Nitroreductase domain-containing protein</fullName>
    </recommendedName>
</protein>
<evidence type="ECO:0000313" key="1">
    <source>
        <dbReference type="EMBL" id="VAZ86143.1"/>
    </source>
</evidence>
<dbReference type="EMBL" id="UPHL01000143">
    <property type="protein sequence ID" value="VAZ86143.1"/>
    <property type="molecule type" value="Genomic_DNA"/>
</dbReference>
<dbReference type="GO" id="GO:0016491">
    <property type="term" value="F:oxidoreductase activity"/>
    <property type="evidence" value="ECO:0007669"/>
    <property type="project" value="InterPro"/>
</dbReference>
<dbReference type="SUPFAM" id="SSF55469">
    <property type="entry name" value="FMN-dependent nitroreductase-like"/>
    <property type="match status" value="1"/>
</dbReference>
<dbReference type="Proteomes" id="UP000279331">
    <property type="component" value="Unassembled WGS sequence"/>
</dbReference>
<evidence type="ECO:0008006" key="3">
    <source>
        <dbReference type="Google" id="ProtNLM"/>
    </source>
</evidence>
<dbReference type="InterPro" id="IPR000415">
    <property type="entry name" value="Nitroreductase-like"/>
</dbReference>
<accession>A0AB38V0A6</accession>
<proteinExistence type="predicted"/>
<sequence length="510" mass="55005">MEECDSLEIKTCLRESARSRGIPVLMSTSDRGLVDIERFDLEPQRPILHGLLGDLDVRSLAAMSSREKIPYILRLLEAKCLSSRNAASLVEIDHTLSTWPQLAGEVALGASALAEAVRRIGLGEQLHSGRTRIDIGAALNQLTEPDQPRHHAVRPKRVQHPVAGVADVIGAAAMRAPSGGNQQPWRIEARSDALVIDVAPEHTVSLDVGYRASAVAVGAALFNAKVAAAAYGVLGPTNLAENRGGTPLRATLTLGTGQDPGLAAIYEPMLARETNRHHGEPTPIPVETIDVLREAAAAEGAHVHLLTTRDDIARAAAILAAADRIRFLTPRLHAEMMSELRWPGDPFPDTGIEVCSLEMARDQLVELDLLRRTDVMELLAQWSAGTALGQDTHRRVTASSALAVVLVAGRTLTDYARGGSTVEAVWIAANRYLLGVQPISPAFVYTHETSELHALSAQFADELGKLRSDFHSLFPVSAQDSIALVLRLTTARSTSVRSRRSLDRIRVVSV</sequence>
<name>A0AB38V0A6_9MYCO</name>
<comment type="caution">
    <text evidence="1">The sequence shown here is derived from an EMBL/GenBank/DDBJ whole genome shotgun (WGS) entry which is preliminary data.</text>
</comment>
<dbReference type="Gene3D" id="3.40.109.10">
    <property type="entry name" value="NADH Oxidase"/>
    <property type="match status" value="1"/>
</dbReference>
<dbReference type="NCBIfam" id="NF005901">
    <property type="entry name" value="PRK07877.1"/>
    <property type="match status" value="1"/>
</dbReference>
<reference evidence="1 2" key="1">
    <citation type="submission" date="2018-09" db="EMBL/GenBank/DDBJ databases">
        <authorList>
            <person name="Tagini F."/>
        </authorList>
    </citation>
    <scope>NUCLEOTIDE SEQUENCE [LARGE SCALE GENOMIC DNA]</scope>
    <source>
        <strain evidence="1 2">MK42</strain>
    </source>
</reference>
<evidence type="ECO:0000313" key="2">
    <source>
        <dbReference type="Proteomes" id="UP000279331"/>
    </source>
</evidence>
<organism evidence="1 2">
    <name type="scientific">Mycobacterium persicum</name>
    <dbReference type="NCBI Taxonomy" id="1487726"/>
    <lineage>
        <taxon>Bacteria</taxon>
        <taxon>Bacillati</taxon>
        <taxon>Actinomycetota</taxon>
        <taxon>Actinomycetes</taxon>
        <taxon>Mycobacteriales</taxon>
        <taxon>Mycobacteriaceae</taxon>
        <taxon>Mycobacterium</taxon>
    </lineage>
</organism>
<dbReference type="AlphaFoldDB" id="A0AB38V0A6"/>
<gene>
    <name evidence="1" type="ORF">LAUMK42_04986</name>
</gene>